<dbReference type="AlphaFoldDB" id="A0A2X4XNJ0"/>
<feature type="transmembrane region" description="Helical" evidence="13">
    <location>
        <begin position="313"/>
        <end position="335"/>
    </location>
</feature>
<keyword evidence="4 12" id="KW-1003">Cell membrane</keyword>
<keyword evidence="3 12" id="KW-0813">Transport</keyword>
<evidence type="ECO:0000256" key="8">
    <source>
        <dbReference type="ARBA" id="ARBA00023136"/>
    </source>
</evidence>
<dbReference type="NCBIfam" id="TIGR00770">
    <property type="entry name" value="Dcu"/>
    <property type="match status" value="1"/>
</dbReference>
<evidence type="ECO:0000256" key="1">
    <source>
        <dbReference type="ARBA" id="ARBA00004429"/>
    </source>
</evidence>
<comment type="similarity">
    <text evidence="2 12">Belongs to the DcuA/DcuB transporter (TC 2.A.13.1) family.</text>
</comment>
<accession>A0A2X4XNJ0</accession>
<evidence type="ECO:0000256" key="2">
    <source>
        <dbReference type="ARBA" id="ARBA00006413"/>
    </source>
</evidence>
<dbReference type="PIRSF" id="PIRSF004539">
    <property type="entry name" value="C4-dicrbxl_trns"/>
    <property type="match status" value="1"/>
</dbReference>
<evidence type="ECO:0000256" key="7">
    <source>
        <dbReference type="ARBA" id="ARBA00022989"/>
    </source>
</evidence>
<feature type="transmembrane region" description="Helical" evidence="13">
    <location>
        <begin position="149"/>
        <end position="174"/>
    </location>
</feature>
<evidence type="ECO:0000256" key="6">
    <source>
        <dbReference type="ARBA" id="ARBA00022692"/>
    </source>
</evidence>
<evidence type="ECO:0000256" key="5">
    <source>
        <dbReference type="ARBA" id="ARBA00022519"/>
    </source>
</evidence>
<feature type="transmembrane region" description="Helical" evidence="13">
    <location>
        <begin position="181"/>
        <end position="204"/>
    </location>
</feature>
<keyword evidence="8 12" id="KW-0472">Membrane</keyword>
<dbReference type="Proteomes" id="UP000249005">
    <property type="component" value="Chromosome 1"/>
</dbReference>
<evidence type="ECO:0000313" key="14">
    <source>
        <dbReference type="EMBL" id="SQI41495.1"/>
    </source>
</evidence>
<evidence type="ECO:0000256" key="10">
    <source>
        <dbReference type="ARBA" id="ARBA00034284"/>
    </source>
</evidence>
<comment type="catalytic activity">
    <reaction evidence="9">
        <text>L-aspartate(in) + succinate(out) = L-aspartate(out) + succinate(in)</text>
        <dbReference type="Rhea" id="RHEA:29343"/>
        <dbReference type="ChEBI" id="CHEBI:29991"/>
        <dbReference type="ChEBI" id="CHEBI:30031"/>
    </reaction>
    <physiologicalReaction direction="right-to-left" evidence="9">
        <dbReference type="Rhea" id="RHEA:29345"/>
    </physiologicalReaction>
</comment>
<sequence length="456" mass="48577">MAFVRYAYEGRREHGYPILATAGCSCSRYRYRRAIWRCGSWCGGGLGVCILVLVFGMKPASPPVTVLLIIIAVIACTSVLQGAGGLDFLVRIAEKLLRKKPTAITFVGPLVCSIFVMFCGTAYVAFAVYPVVAEVAAEAKIRPERPMSMSVIAAGIAVIASPMSAATAGMIAALSMYNVSILEILAVSIPAFLIGTFCGCLAVFKRGKELEQDPVFCQRVASGEYQFLHGEKAEKEAYKPSKAEKLGVLIFGLGVALVITLGSFKSLLPAWEEGGKMVPLSTPSLIQMVMLATALMIIVFSKVPSDKFASGSVFRSGLIGVVGVFGISWMTGTFFEAYKPMFIELFQHMVQSTPMLFGVVLFCFSAVIFSPSTTVASLMPLGASMGIPPPMLVALYPACCGDFIVPGAGQIGCVSFDRTGTTKLGSYVINHSYLRPGFVMVISAVIAGYGISTIVF</sequence>
<evidence type="ECO:0000313" key="15">
    <source>
        <dbReference type="Proteomes" id="UP000249005"/>
    </source>
</evidence>
<evidence type="ECO:0000256" key="9">
    <source>
        <dbReference type="ARBA" id="ARBA00034237"/>
    </source>
</evidence>
<feature type="transmembrane region" description="Helical" evidence="13">
    <location>
        <begin position="356"/>
        <end position="381"/>
    </location>
</feature>
<dbReference type="GO" id="GO:0015556">
    <property type="term" value="F:C4-dicarboxylate transmembrane transporter activity"/>
    <property type="evidence" value="ECO:0007669"/>
    <property type="project" value="InterPro"/>
</dbReference>
<keyword evidence="7 13" id="KW-1133">Transmembrane helix</keyword>
<reference evidence="14 15" key="1">
    <citation type="submission" date="2018-06" db="EMBL/GenBank/DDBJ databases">
        <authorList>
            <consortium name="Pathogen Informatics"/>
            <person name="Doyle S."/>
        </authorList>
    </citation>
    <scope>NUCLEOTIDE SEQUENCE [LARGE SCALE GENOMIC DNA]</scope>
    <source>
        <strain evidence="14 15">NCTC12151</strain>
    </source>
</reference>
<proteinExistence type="inferred from homology"/>
<dbReference type="InterPro" id="IPR004668">
    <property type="entry name" value="Anaer_Dcu_memb_transpt"/>
</dbReference>
<dbReference type="PROSITE" id="PS51257">
    <property type="entry name" value="PROKAR_LIPOPROTEIN"/>
    <property type="match status" value="1"/>
</dbReference>
<feature type="transmembrane region" description="Helical" evidence="13">
    <location>
        <begin position="393"/>
        <end position="416"/>
    </location>
</feature>
<keyword evidence="15" id="KW-1185">Reference proteome</keyword>
<feature type="transmembrane region" description="Helical" evidence="13">
    <location>
        <begin position="280"/>
        <end position="301"/>
    </location>
</feature>
<dbReference type="EMBL" id="LS483470">
    <property type="protein sequence ID" value="SQI41495.1"/>
    <property type="molecule type" value="Genomic_DNA"/>
</dbReference>
<protein>
    <recommendedName>
        <fullName evidence="12">C4-dicarboxylate transporter</fullName>
    </recommendedName>
</protein>
<comment type="function">
    <text evidence="12">Responsible for the transport of C4-dicarboxylates.</text>
</comment>
<dbReference type="PANTHER" id="PTHR36106">
    <property type="entry name" value="ANAEROBIC C4-DICARBOXYLATE TRANSPORTER DCUB"/>
    <property type="match status" value="1"/>
</dbReference>
<feature type="transmembrane region" description="Helical" evidence="13">
    <location>
        <begin position="246"/>
        <end position="268"/>
    </location>
</feature>
<feature type="transmembrane region" description="Helical" evidence="13">
    <location>
        <begin position="63"/>
        <end position="90"/>
    </location>
</feature>
<keyword evidence="6 13" id="KW-0812">Transmembrane</keyword>
<dbReference type="GO" id="GO:0005886">
    <property type="term" value="C:plasma membrane"/>
    <property type="evidence" value="ECO:0007669"/>
    <property type="project" value="UniProtKB-SubCell"/>
</dbReference>
<feature type="transmembrane region" description="Helical" evidence="13">
    <location>
        <begin position="102"/>
        <end position="129"/>
    </location>
</feature>
<dbReference type="KEGG" id="lri:NCTC12151_02108"/>
<comment type="catalytic activity">
    <reaction evidence="11">
        <text>fumarate(in) + succinate(out) = fumarate(out) + succinate(in)</text>
        <dbReference type="Rhea" id="RHEA:29323"/>
        <dbReference type="ChEBI" id="CHEBI:29806"/>
        <dbReference type="ChEBI" id="CHEBI:30031"/>
    </reaction>
    <physiologicalReaction direction="right-to-left" evidence="11">
        <dbReference type="Rhea" id="RHEA:29325"/>
    </physiologicalReaction>
</comment>
<evidence type="ECO:0000256" key="12">
    <source>
        <dbReference type="PIRNR" id="PIRNR004539"/>
    </source>
</evidence>
<feature type="transmembrane region" description="Helical" evidence="13">
    <location>
        <begin position="38"/>
        <end position="57"/>
    </location>
</feature>
<gene>
    <name evidence="14" type="primary">dcuB_2</name>
    <name evidence="14" type="ORF">NCTC12151_02108</name>
</gene>
<dbReference type="Pfam" id="PF03605">
    <property type="entry name" value="DcuA_DcuB"/>
    <property type="match status" value="1"/>
</dbReference>
<dbReference type="PANTHER" id="PTHR36106:SF1">
    <property type="entry name" value="ANAEROBIC C4-DICARBOXYLATE TRANSPORTER DCUB"/>
    <property type="match status" value="1"/>
</dbReference>
<keyword evidence="5 12" id="KW-0997">Cell inner membrane</keyword>
<evidence type="ECO:0000256" key="13">
    <source>
        <dbReference type="SAM" id="Phobius"/>
    </source>
</evidence>
<dbReference type="NCBIfam" id="NF006927">
    <property type="entry name" value="PRK09412.1"/>
    <property type="match status" value="1"/>
</dbReference>
<dbReference type="NCBIfam" id="NF009136">
    <property type="entry name" value="PRK12489.1"/>
    <property type="match status" value="1"/>
</dbReference>
<name>A0A2X4XNJ0_9GAMM</name>
<evidence type="ECO:0000256" key="11">
    <source>
        <dbReference type="ARBA" id="ARBA00034287"/>
    </source>
</evidence>
<evidence type="ECO:0000256" key="4">
    <source>
        <dbReference type="ARBA" id="ARBA00022475"/>
    </source>
</evidence>
<comment type="catalytic activity">
    <reaction evidence="10">
        <text>(S)-malate(in) + succinate(out) = (S)-malate(out) + succinate(in)</text>
        <dbReference type="Rhea" id="RHEA:29327"/>
        <dbReference type="ChEBI" id="CHEBI:15589"/>
        <dbReference type="ChEBI" id="CHEBI:30031"/>
    </reaction>
    <physiologicalReaction direction="right-to-left" evidence="10">
        <dbReference type="Rhea" id="RHEA:29329"/>
    </physiologicalReaction>
</comment>
<feature type="transmembrane region" description="Helical" evidence="13">
    <location>
        <begin position="437"/>
        <end position="455"/>
    </location>
</feature>
<comment type="subcellular location">
    <subcellularLocation>
        <location evidence="1 12">Cell inner membrane</location>
        <topology evidence="1 12">Multi-pass membrane protein</topology>
    </subcellularLocation>
</comment>
<evidence type="ECO:0000256" key="3">
    <source>
        <dbReference type="ARBA" id="ARBA00022448"/>
    </source>
</evidence>
<organism evidence="14 15">
    <name type="scientific">Leminorella richardii</name>
    <dbReference type="NCBI Taxonomy" id="158841"/>
    <lineage>
        <taxon>Bacteria</taxon>
        <taxon>Pseudomonadati</taxon>
        <taxon>Pseudomonadota</taxon>
        <taxon>Gammaproteobacteria</taxon>
        <taxon>Enterobacterales</taxon>
        <taxon>Budviciaceae</taxon>
        <taxon>Leminorella</taxon>
    </lineage>
</organism>